<dbReference type="Proteomes" id="UP000195667">
    <property type="component" value="Unassembled WGS sequence"/>
</dbReference>
<proteinExistence type="predicted"/>
<reference evidence="2" key="1">
    <citation type="submission" date="2017-02" db="EMBL/GenBank/DDBJ databases">
        <authorList>
            <person name="Daims H."/>
        </authorList>
    </citation>
    <scope>NUCLEOTIDE SEQUENCE [LARGE SCALE GENOMIC DNA]</scope>
</reference>
<keyword evidence="2" id="KW-1185">Reference proteome</keyword>
<gene>
    <name evidence="1" type="ORF">CRENPOLYSF1_120002</name>
</gene>
<name>A0A1R4H1P1_9GAMM</name>
<organism evidence="1 2">
    <name type="scientific">Crenothrix polyspora</name>
    <dbReference type="NCBI Taxonomy" id="360316"/>
    <lineage>
        <taxon>Bacteria</taxon>
        <taxon>Pseudomonadati</taxon>
        <taxon>Pseudomonadota</taxon>
        <taxon>Gammaproteobacteria</taxon>
        <taxon>Methylococcales</taxon>
        <taxon>Crenotrichaceae</taxon>
        <taxon>Crenothrix</taxon>
    </lineage>
</organism>
<protein>
    <submittedName>
        <fullName evidence="1">Uncharacterized protein</fullName>
    </submittedName>
</protein>
<sequence>MITVGLLSQAVRTNVASRADINRERFMINPLSKWRVARSCSVVRKKLEPFKMWPPVN</sequence>
<evidence type="ECO:0000313" key="2">
    <source>
        <dbReference type="Proteomes" id="UP000195667"/>
    </source>
</evidence>
<dbReference type="EMBL" id="FUKI01000024">
    <property type="protein sequence ID" value="SJM89739.1"/>
    <property type="molecule type" value="Genomic_DNA"/>
</dbReference>
<evidence type="ECO:0000313" key="1">
    <source>
        <dbReference type="EMBL" id="SJM89739.1"/>
    </source>
</evidence>
<accession>A0A1R4H1P1</accession>
<dbReference type="AlphaFoldDB" id="A0A1R4H1P1"/>